<name>A0A812QFZ8_9DINO</name>
<dbReference type="Proteomes" id="UP000604046">
    <property type="component" value="Unassembled WGS sequence"/>
</dbReference>
<organism evidence="2 3">
    <name type="scientific">Symbiodinium natans</name>
    <dbReference type="NCBI Taxonomy" id="878477"/>
    <lineage>
        <taxon>Eukaryota</taxon>
        <taxon>Sar</taxon>
        <taxon>Alveolata</taxon>
        <taxon>Dinophyceae</taxon>
        <taxon>Suessiales</taxon>
        <taxon>Symbiodiniaceae</taxon>
        <taxon>Symbiodinium</taxon>
    </lineage>
</organism>
<evidence type="ECO:0000313" key="3">
    <source>
        <dbReference type="Proteomes" id="UP000604046"/>
    </source>
</evidence>
<keyword evidence="3" id="KW-1185">Reference proteome</keyword>
<protein>
    <submittedName>
        <fullName evidence="2">Tubd1 protein</fullName>
    </submittedName>
</protein>
<evidence type="ECO:0000256" key="1">
    <source>
        <dbReference type="SAM" id="MobiDB-lite"/>
    </source>
</evidence>
<dbReference type="OrthoDB" id="444900at2759"/>
<evidence type="ECO:0000313" key="2">
    <source>
        <dbReference type="EMBL" id="CAE7369413.1"/>
    </source>
</evidence>
<proteinExistence type="predicted"/>
<dbReference type="EMBL" id="CAJNDS010002201">
    <property type="protein sequence ID" value="CAE7369413.1"/>
    <property type="molecule type" value="Genomic_DNA"/>
</dbReference>
<dbReference type="AlphaFoldDB" id="A0A812QFZ8"/>
<comment type="caution">
    <text evidence="2">The sequence shown here is derived from an EMBL/GenBank/DDBJ whole genome shotgun (WGS) entry which is preliminary data.</text>
</comment>
<accession>A0A812QFZ8</accession>
<gene>
    <name evidence="2" type="primary">tubd1</name>
    <name evidence="2" type="ORF">SNAT2548_LOCUS20129</name>
</gene>
<feature type="region of interest" description="Disordered" evidence="1">
    <location>
        <begin position="1"/>
        <end position="49"/>
    </location>
</feature>
<sequence>MMETPPPTFEEDPAGATPLESSLGKSGVEEGPQEADKESQPLAGEWGPTTLAARYEQRLKDEEAESLRRKELEELANERQKVRLSQGGVVDGIPDWLLDASSLLDELYEALGQHSGGLQRLRAVIAEAAKWLDDEEWEQFRRSPFDEIHRQDYHVFARLLADAEPHWRRLMEDPPGARGFSNISRQTVVREYLYIGLTEPSEKMMDFFKSRGWSMDRAPPVLPKPLDKQAGEEDGPNGYQLVIVDLTFPCDTTQGESTAETEEKKEESNCDDAVEIIEGQGLGRCRDPERSSDDLVCDALQDFPEHTSGAQSPQAWGAPRLAGLPLKASGYGKIGVSRSNGVRRRLRIIQGALAEGLRNLQKGGVLVASWCGLPTHPVLPFLTKQLRPGFRRVHVLTPPDCQTFETYIVAAEFDRDGHVSRPDPIPLRPRESRNTLLELEPAQMCKFNFPNWLRSPLRSWSTGYDDVLAWTLNFKREIFQECLPKYQETVVNDARSGAAYDRPWLTHMPKSHVARSAPLDMEARFDEMWSIYATKLGLLMNRLEENSLDPDILPEKPPYRFNATTSWTVPRPALPPAEHVILPQRRVKVMESVLSAYAV</sequence>
<reference evidence="2" key="1">
    <citation type="submission" date="2021-02" db="EMBL/GenBank/DDBJ databases">
        <authorList>
            <person name="Dougan E. K."/>
            <person name="Rhodes N."/>
            <person name="Thang M."/>
            <person name="Chan C."/>
        </authorList>
    </citation>
    <scope>NUCLEOTIDE SEQUENCE</scope>
</reference>